<dbReference type="Gene3D" id="2.60.120.280">
    <property type="entry name" value="Regulatory protein AraC"/>
    <property type="match status" value="1"/>
</dbReference>
<evidence type="ECO:0000256" key="1">
    <source>
        <dbReference type="ARBA" id="ARBA00023015"/>
    </source>
</evidence>
<dbReference type="EMBL" id="MPYG04000199">
    <property type="protein sequence ID" value="ROG88977.1"/>
    <property type="molecule type" value="Genomic_DNA"/>
</dbReference>
<accession>A0A422ZHM8</accession>
<keyword evidence="3" id="KW-0804">Transcription</keyword>
<evidence type="ECO:0000313" key="6">
    <source>
        <dbReference type="Proteomes" id="UP000283322"/>
    </source>
</evidence>
<name>A0A422ZHM8_KLEPN</name>
<feature type="domain" description="HTH araC/xylS-type" evidence="4">
    <location>
        <begin position="186"/>
        <end position="273"/>
    </location>
</feature>
<keyword evidence="2" id="KW-0238">DNA-binding</keyword>
<dbReference type="SMART" id="SM00342">
    <property type="entry name" value="HTH_ARAC"/>
    <property type="match status" value="1"/>
</dbReference>
<comment type="caution">
    <text evidence="5">The sequence shown here is derived from an EMBL/GenBank/DDBJ whole genome shotgun (WGS) entry which is preliminary data.</text>
</comment>
<dbReference type="Gene3D" id="1.10.10.60">
    <property type="entry name" value="Homeodomain-like"/>
    <property type="match status" value="2"/>
</dbReference>
<dbReference type="InterPro" id="IPR009057">
    <property type="entry name" value="Homeodomain-like_sf"/>
</dbReference>
<dbReference type="SUPFAM" id="SSF46689">
    <property type="entry name" value="Homeodomain-like"/>
    <property type="match status" value="2"/>
</dbReference>
<evidence type="ECO:0000259" key="4">
    <source>
        <dbReference type="PROSITE" id="PS01124"/>
    </source>
</evidence>
<dbReference type="PANTHER" id="PTHR46796">
    <property type="entry name" value="HTH-TYPE TRANSCRIPTIONAL ACTIVATOR RHAS-RELATED"/>
    <property type="match status" value="1"/>
</dbReference>
<dbReference type="InterPro" id="IPR003313">
    <property type="entry name" value="AraC-bd"/>
</dbReference>
<dbReference type="AlphaFoldDB" id="A0A422ZHM8"/>
<keyword evidence="1" id="KW-0805">Transcription regulation</keyword>
<dbReference type="InterPro" id="IPR018060">
    <property type="entry name" value="HTH_AraC"/>
</dbReference>
<dbReference type="RefSeq" id="WP_123277507.1">
    <property type="nucleotide sequence ID" value="NZ_MPYG04000199.1"/>
</dbReference>
<dbReference type="PROSITE" id="PS01124">
    <property type="entry name" value="HTH_ARAC_FAMILY_2"/>
    <property type="match status" value="1"/>
</dbReference>
<protein>
    <submittedName>
        <fullName evidence="5">Arabinose operon transcriptional regulator AraC</fullName>
    </submittedName>
</protein>
<organism evidence="5 6">
    <name type="scientific">Klebsiella pneumoniae</name>
    <dbReference type="NCBI Taxonomy" id="573"/>
    <lineage>
        <taxon>Bacteria</taxon>
        <taxon>Pseudomonadati</taxon>
        <taxon>Pseudomonadota</taxon>
        <taxon>Gammaproteobacteria</taxon>
        <taxon>Enterobacterales</taxon>
        <taxon>Enterobacteriaceae</taxon>
        <taxon>Klebsiella/Raoultella group</taxon>
        <taxon>Klebsiella</taxon>
        <taxon>Klebsiella pneumoniae complex</taxon>
    </lineage>
</organism>
<evidence type="ECO:0000313" key="5">
    <source>
        <dbReference type="EMBL" id="ROG88977.1"/>
    </source>
</evidence>
<feature type="non-terminal residue" evidence="5">
    <location>
        <position position="273"/>
    </location>
</feature>
<evidence type="ECO:0000256" key="3">
    <source>
        <dbReference type="ARBA" id="ARBA00023163"/>
    </source>
</evidence>
<dbReference type="Proteomes" id="UP000283322">
    <property type="component" value="Unassembled WGS sequence"/>
</dbReference>
<dbReference type="GO" id="GO:0003700">
    <property type="term" value="F:DNA-binding transcription factor activity"/>
    <property type="evidence" value="ECO:0007669"/>
    <property type="project" value="InterPro"/>
</dbReference>
<dbReference type="GO" id="GO:0043565">
    <property type="term" value="F:sequence-specific DNA binding"/>
    <property type="evidence" value="ECO:0007669"/>
    <property type="project" value="InterPro"/>
</dbReference>
<dbReference type="InterPro" id="IPR037923">
    <property type="entry name" value="HTH-like"/>
</dbReference>
<dbReference type="SUPFAM" id="SSF51215">
    <property type="entry name" value="Regulatory protein AraC"/>
    <property type="match status" value="1"/>
</dbReference>
<dbReference type="Pfam" id="PF02311">
    <property type="entry name" value="AraC_binding"/>
    <property type="match status" value="1"/>
</dbReference>
<evidence type="ECO:0000256" key="2">
    <source>
        <dbReference type="ARBA" id="ARBA00023125"/>
    </source>
</evidence>
<gene>
    <name evidence="5" type="primary">araC</name>
    <name evidence="5" type="ORF">BL124_00025675</name>
</gene>
<dbReference type="NCBIfam" id="NF007860">
    <property type="entry name" value="PRK10572.1"/>
    <property type="match status" value="1"/>
</dbReference>
<dbReference type="InterPro" id="IPR050204">
    <property type="entry name" value="AraC_XylS_family_regulators"/>
</dbReference>
<dbReference type="Pfam" id="PF12833">
    <property type="entry name" value="HTH_18"/>
    <property type="match status" value="1"/>
</dbReference>
<proteinExistence type="predicted"/>
<reference evidence="5 6" key="1">
    <citation type="submission" date="2018-10" db="EMBL/GenBank/DDBJ databases">
        <authorList>
            <person name="Vanduin D."/>
            <person name="Fouts D."/>
            <person name="Wright M."/>
            <person name="Sutton G."/>
            <person name="Nguyen K."/>
            <person name="Kreiswirth B."/>
            <person name="Chen L."/>
            <person name="Rojas L."/>
            <person name="Hujer A."/>
            <person name="Hujer K."/>
            <person name="Bonomo R."/>
            <person name="Adams M."/>
        </authorList>
    </citation>
    <scope>NUCLEOTIDE SEQUENCE [LARGE SCALE GENOMIC DNA]</scope>
    <source>
        <strain evidence="5 6">CRK0165</strain>
    </source>
</reference>
<sequence>MELDINELLNFSPLMKTFTFNAWVVAGFTPITRGSTLDYYINRPQGMKGYIINLTLRGQARAKAGDGFLLCRENDLLLFPPGVPHHYGRDEHSEYWDHLWIYFIPRPYWIDWLKWDQTTHGIGKTTINDPEQLQQLRDLFYEVIRHHSASVPLSEALAMNALERLILRCFQQQPISNRHAHDPRINAICDYLNAHNAQEVKIETLAAMVFISPSRLAHLFKNELGQTVYAWRETQRINRARWLIQSTSLPLNKIALSVGYSDPVYFTRLFRKH</sequence>